<dbReference type="EMBL" id="BRXR01000001">
    <property type="protein sequence ID" value="GLC32792.1"/>
    <property type="molecule type" value="Genomic_DNA"/>
</dbReference>
<gene>
    <name evidence="1" type="ORF">bsdE14_42020</name>
</gene>
<accession>A0ABQ5NC75</accession>
<dbReference type="PANTHER" id="PTHR34387:SF1">
    <property type="entry name" value="PERIPLASMIC IMMUNOGENIC PROTEIN"/>
    <property type="match status" value="1"/>
</dbReference>
<evidence type="ECO:0000313" key="1">
    <source>
        <dbReference type="EMBL" id="GLC32792.1"/>
    </source>
</evidence>
<keyword evidence="2" id="KW-1185">Reference proteome</keyword>
<evidence type="ECO:0000313" key="2">
    <source>
        <dbReference type="Proteomes" id="UP001208567"/>
    </source>
</evidence>
<dbReference type="Pfam" id="PF04402">
    <property type="entry name" value="SIMPL"/>
    <property type="match status" value="1"/>
</dbReference>
<comment type="caution">
    <text evidence="1">The sequence shown here is derived from an EMBL/GenBank/DDBJ whole genome shotgun (WGS) entry which is preliminary data.</text>
</comment>
<sequence>MFPNYMNYYNAEEYKIMKYANKLKVFGSGAVNVKPDMAEVIISVITEDKELETAQKLNAEITEQVIENIMKQGVSKKDIQTQSYSINMKYDYIDGKQIFRGYIVTNSLKVIIRDINSVGKVIDAAVQGGANSINNISFIVSEPSKYYNLALKLAIKDSQSKAMAIAGKLNVSISEVPIQIVELSSNVVTPLMTAGLKASTTATPIEAGENKIIANIEAVFSYYE</sequence>
<dbReference type="Gene3D" id="3.30.110.170">
    <property type="entry name" value="Protein of unknown function (DUF541), domain 1"/>
    <property type="match status" value="1"/>
</dbReference>
<protein>
    <recommendedName>
        <fullName evidence="3">DUF541 domain-containing protein</fullName>
    </recommendedName>
</protein>
<evidence type="ECO:0008006" key="3">
    <source>
        <dbReference type="Google" id="ProtNLM"/>
    </source>
</evidence>
<dbReference type="Proteomes" id="UP001208567">
    <property type="component" value="Unassembled WGS sequence"/>
</dbReference>
<organism evidence="1 2">
    <name type="scientific">Clostridium omnivorum</name>
    <dbReference type="NCBI Taxonomy" id="1604902"/>
    <lineage>
        <taxon>Bacteria</taxon>
        <taxon>Bacillati</taxon>
        <taxon>Bacillota</taxon>
        <taxon>Clostridia</taxon>
        <taxon>Eubacteriales</taxon>
        <taxon>Clostridiaceae</taxon>
        <taxon>Clostridium</taxon>
    </lineage>
</organism>
<name>A0ABQ5NC75_9CLOT</name>
<dbReference type="Gene3D" id="3.30.70.2970">
    <property type="entry name" value="Protein of unknown function (DUF541), domain 2"/>
    <property type="match status" value="1"/>
</dbReference>
<proteinExistence type="predicted"/>
<dbReference type="InterPro" id="IPR007497">
    <property type="entry name" value="SIMPL/DUF541"/>
</dbReference>
<dbReference type="PANTHER" id="PTHR34387">
    <property type="entry name" value="SLR1258 PROTEIN"/>
    <property type="match status" value="1"/>
</dbReference>
<dbReference type="InterPro" id="IPR052022">
    <property type="entry name" value="26kDa_periplasmic_antigen"/>
</dbReference>
<reference evidence="1 2" key="1">
    <citation type="journal article" date="2024" name="Int. J. Syst. Evol. Microbiol.">
        <title>Clostridium omnivorum sp. nov., isolated from anoxic soil under the treatment of reductive soil disinfestation.</title>
        <authorList>
            <person name="Ueki A."/>
            <person name="Tonouchi A."/>
            <person name="Kaku N."/>
            <person name="Honma S."/>
            <person name="Ueki K."/>
        </authorList>
    </citation>
    <scope>NUCLEOTIDE SEQUENCE [LARGE SCALE GENOMIC DNA]</scope>
    <source>
        <strain evidence="1 2">E14</strain>
    </source>
</reference>